<name>A0AA96Y7Y7_9CYAN</name>
<dbReference type="PANTHER" id="PTHR36434">
    <property type="entry name" value="MEMBRANE PROTEASE YUGP-RELATED"/>
    <property type="match status" value="1"/>
</dbReference>
<dbReference type="InterPro" id="IPR007395">
    <property type="entry name" value="Zn_peptidase_2"/>
</dbReference>
<proteinExistence type="predicted"/>
<dbReference type="Pfam" id="PF04298">
    <property type="entry name" value="Zn_peptidase_2"/>
    <property type="match status" value="1"/>
</dbReference>
<accession>A0AA96Y7Y7</accession>
<dbReference type="PANTHER" id="PTHR36434:SF1">
    <property type="entry name" value="MEMBRANE PROTEASE YUGP-RELATED"/>
    <property type="match status" value="1"/>
</dbReference>
<sequence>MFFYDPTYLLWVMLPTMLISMLVQGRLKSAFAKWSQVPNSERYTGMQVAQTIFNRTSLKSIPLEPTRGSLTDHYDPRTNVVRLSEPVCAQPSVASMAIAAHELGHVQQYQTGSPMIAARSFLLPALQFTPTISYMAFLLGFMFGMVGLMWIGVLMFGLMVVFSLLTVPIEIDASRRGLKLLEDAGLLDTPEERQGARQMLGAAGWTYIAAAATSLMQLLYYVSLTQRSRRRY</sequence>
<feature type="transmembrane region" description="Helical" evidence="1">
    <location>
        <begin position="202"/>
        <end position="222"/>
    </location>
</feature>
<dbReference type="RefSeq" id="WP_297085331.1">
    <property type="nucleotide sequence ID" value="NZ_CP053540.1"/>
</dbReference>
<organism evidence="2">
    <name type="scientific">Thermoleptolyngbya oregonensis NK1-22</name>
    <dbReference type="NCBI Taxonomy" id="2547457"/>
    <lineage>
        <taxon>Bacteria</taxon>
        <taxon>Bacillati</taxon>
        <taxon>Cyanobacteriota</taxon>
        <taxon>Cyanophyceae</taxon>
        <taxon>Oculatellales</taxon>
        <taxon>Oculatellaceae</taxon>
        <taxon>Thermoleptolyngbya</taxon>
    </lineage>
</organism>
<dbReference type="EMBL" id="CP053540">
    <property type="protein sequence ID" value="WOB45404.1"/>
    <property type="molecule type" value="Genomic_DNA"/>
</dbReference>
<dbReference type="AlphaFoldDB" id="A0AA96Y7Y7"/>
<feature type="transmembrane region" description="Helical" evidence="1">
    <location>
        <begin position="6"/>
        <end position="23"/>
    </location>
</feature>
<dbReference type="KEGG" id="tog:HNI00_21430"/>
<evidence type="ECO:0000256" key="1">
    <source>
        <dbReference type="SAM" id="Phobius"/>
    </source>
</evidence>
<reference evidence="2" key="1">
    <citation type="submission" date="2020-05" db="EMBL/GenBank/DDBJ databases">
        <authorList>
            <person name="Zhu T."/>
            <person name="Keshari N."/>
            <person name="Lu X."/>
        </authorList>
    </citation>
    <scope>NUCLEOTIDE SEQUENCE</scope>
    <source>
        <strain evidence="2">NK1-22</strain>
    </source>
</reference>
<protein>
    <submittedName>
        <fullName evidence="2">Zinc metallopeptidase</fullName>
    </submittedName>
</protein>
<evidence type="ECO:0000313" key="2">
    <source>
        <dbReference type="EMBL" id="WOB45404.1"/>
    </source>
</evidence>
<keyword evidence="1" id="KW-0812">Transmembrane</keyword>
<gene>
    <name evidence="2" type="ORF">HNI00_21430</name>
</gene>
<keyword evidence="1" id="KW-1133">Transmembrane helix</keyword>
<keyword evidence="1" id="KW-0472">Membrane</keyword>